<protein>
    <submittedName>
        <fullName evidence="2">Glycosyltransferase family 2 protein</fullName>
    </submittedName>
</protein>
<proteinExistence type="predicted"/>
<dbReference type="CDD" id="cd00761">
    <property type="entry name" value="Glyco_tranf_GTA_type"/>
    <property type="match status" value="1"/>
</dbReference>
<gene>
    <name evidence="2" type="ORF">HH303_19275</name>
</gene>
<keyword evidence="2" id="KW-0808">Transferase</keyword>
<dbReference type="Gene3D" id="3.90.550.10">
    <property type="entry name" value="Spore Coat Polysaccharide Biosynthesis Protein SpsA, Chain A"/>
    <property type="match status" value="1"/>
</dbReference>
<comment type="caution">
    <text evidence="2">The sequence shown here is derived from an EMBL/GenBank/DDBJ whole genome shotgun (WGS) entry which is preliminary data.</text>
</comment>
<dbReference type="PANTHER" id="PTHR22916">
    <property type="entry name" value="GLYCOSYLTRANSFERASE"/>
    <property type="match status" value="1"/>
</dbReference>
<dbReference type="PANTHER" id="PTHR22916:SF3">
    <property type="entry name" value="UDP-GLCNAC:BETAGAL BETA-1,3-N-ACETYLGLUCOSAMINYLTRANSFERASE-LIKE PROTEIN 1"/>
    <property type="match status" value="1"/>
</dbReference>
<evidence type="ECO:0000313" key="3">
    <source>
        <dbReference type="Proteomes" id="UP000539372"/>
    </source>
</evidence>
<feature type="domain" description="Glycosyltransferase 2-like" evidence="1">
    <location>
        <begin position="9"/>
        <end position="133"/>
    </location>
</feature>
<dbReference type="Pfam" id="PF00535">
    <property type="entry name" value="Glycos_transf_2"/>
    <property type="match status" value="1"/>
</dbReference>
<name>A0A7Y0HG94_9PROT</name>
<accession>A0A7Y0HG94</accession>
<dbReference type="RefSeq" id="WP_169627036.1">
    <property type="nucleotide sequence ID" value="NZ_JABBNT010000007.1"/>
</dbReference>
<sequence>MAAMETGVSFVVPVYNKADWLPAVLDRIAAQRGNFDRQYVFVDDGSTDGSLDILRDKTAGWDNLVIESQTNAGSAAATNRGIALATMPYIKFVDADDLLHADATRVLLDALAGDEKACLAFGGVQTFSDAATLDLEGEIGTPSVRRLARPLRQAISRSLFNPTQFLARTDCLRAVGGCDERVVFSQEYALTMRLARQWDFLALDATVAFLPQEVGSRLSNNQGRQLQRVTRAVQYFLEDYPDTPWSLRQYIARRMAYRAWKYHRRANKAFWPTSPVFWRQARAWLPILGGHAAFIERCGRVFETADRRAVRGTEEKVLG</sequence>
<dbReference type="EMBL" id="JABBNT010000007">
    <property type="protein sequence ID" value="NMM46641.1"/>
    <property type="molecule type" value="Genomic_DNA"/>
</dbReference>
<organism evidence="2 3">
    <name type="scientific">Pacificispira spongiicola</name>
    <dbReference type="NCBI Taxonomy" id="2729598"/>
    <lineage>
        <taxon>Bacteria</taxon>
        <taxon>Pseudomonadati</taxon>
        <taxon>Pseudomonadota</taxon>
        <taxon>Alphaproteobacteria</taxon>
        <taxon>Rhodospirillales</taxon>
        <taxon>Rhodospirillaceae</taxon>
        <taxon>Pacificispira</taxon>
    </lineage>
</organism>
<dbReference type="GO" id="GO:0016758">
    <property type="term" value="F:hexosyltransferase activity"/>
    <property type="evidence" value="ECO:0007669"/>
    <property type="project" value="UniProtKB-ARBA"/>
</dbReference>
<dbReference type="InterPro" id="IPR029044">
    <property type="entry name" value="Nucleotide-diphossugar_trans"/>
</dbReference>
<keyword evidence="3" id="KW-1185">Reference proteome</keyword>
<evidence type="ECO:0000313" key="2">
    <source>
        <dbReference type="EMBL" id="NMM46641.1"/>
    </source>
</evidence>
<dbReference type="AlphaFoldDB" id="A0A7Y0HG94"/>
<evidence type="ECO:0000259" key="1">
    <source>
        <dbReference type="Pfam" id="PF00535"/>
    </source>
</evidence>
<reference evidence="2 3" key="1">
    <citation type="submission" date="2020-04" db="EMBL/GenBank/DDBJ databases">
        <title>Rhodospirillaceae bacterium KN72 isolated from deep sea.</title>
        <authorList>
            <person name="Zhang D.-C."/>
        </authorList>
    </citation>
    <scope>NUCLEOTIDE SEQUENCE [LARGE SCALE GENOMIC DNA]</scope>
    <source>
        <strain evidence="2 3">KN72</strain>
    </source>
</reference>
<dbReference type="Proteomes" id="UP000539372">
    <property type="component" value="Unassembled WGS sequence"/>
</dbReference>
<dbReference type="InterPro" id="IPR001173">
    <property type="entry name" value="Glyco_trans_2-like"/>
</dbReference>
<dbReference type="SUPFAM" id="SSF53448">
    <property type="entry name" value="Nucleotide-diphospho-sugar transferases"/>
    <property type="match status" value="1"/>
</dbReference>